<sequence length="117" mass="13943">MLSREDFYMIKQMRKQGAYIIDIATHVGCSERTVRRYLKYPEPPSRKTRHKMAKLKPFMDYIDTRLAENVWNGEVILAEIKAMGYTGGRSMLRYYIQPKRKMRPSKKTVRFETQPGY</sequence>
<dbReference type="InterPro" id="IPR017894">
    <property type="entry name" value="HTH_IS21_transposase_type"/>
</dbReference>
<evidence type="ECO:0000256" key="1">
    <source>
        <dbReference type="ARBA" id="ARBA00009277"/>
    </source>
</evidence>
<reference evidence="6 7" key="1">
    <citation type="submission" date="2010-02" db="EMBL/GenBank/DDBJ databases">
        <authorList>
            <person name="Weinstock G."/>
            <person name="Sodergren E."/>
            <person name="Clifton S."/>
            <person name="Fulton L."/>
            <person name="Fulton B."/>
            <person name="Courtney L."/>
            <person name="Fronick C."/>
            <person name="Harrison M."/>
            <person name="Strong C."/>
            <person name="Farmer C."/>
            <person name="Delahaunty K."/>
            <person name="Markovic C."/>
            <person name="Hall O."/>
            <person name="Minx P."/>
            <person name="Tomlinson C."/>
            <person name="Mitreva M."/>
            <person name="Nelson J."/>
            <person name="Hou S."/>
            <person name="Wollam A."/>
            <person name="Pepin K.H."/>
            <person name="Johnson M."/>
            <person name="Bhonagiri V."/>
            <person name="Zhang X."/>
            <person name="Suruliraj S."/>
            <person name="Warren W."/>
            <person name="Chinwalla A."/>
            <person name="Mardis E.R."/>
            <person name="Wilson R.K."/>
        </authorList>
    </citation>
    <scope>NUCLEOTIDE SEQUENCE [LARGE SCALE GENOMIC DNA]</scope>
    <source>
        <strain evidence="6 7">ATCC 29220</strain>
    </source>
</reference>
<evidence type="ECO:0000259" key="5">
    <source>
        <dbReference type="PROSITE" id="PS50531"/>
    </source>
</evidence>
<evidence type="ECO:0000256" key="2">
    <source>
        <dbReference type="ARBA" id="ARBA00022578"/>
    </source>
</evidence>
<organism evidence="6 7">
    <name type="scientific">Citrobacter youngae ATCC 29220</name>
    <dbReference type="NCBI Taxonomy" id="500640"/>
    <lineage>
        <taxon>Bacteria</taxon>
        <taxon>Pseudomonadati</taxon>
        <taxon>Pseudomonadota</taxon>
        <taxon>Gammaproteobacteria</taxon>
        <taxon>Enterobacterales</taxon>
        <taxon>Enterobacteriaceae</taxon>
        <taxon>Citrobacter</taxon>
        <taxon>Citrobacter freundii complex</taxon>
    </lineage>
</organism>
<keyword evidence="2" id="KW-0815">Transposition</keyword>
<dbReference type="GO" id="GO:0003677">
    <property type="term" value="F:DNA binding"/>
    <property type="evidence" value="ECO:0007669"/>
    <property type="project" value="UniProtKB-KW"/>
</dbReference>
<evidence type="ECO:0000313" key="6">
    <source>
        <dbReference type="EMBL" id="EFE05565.1"/>
    </source>
</evidence>
<comment type="caution">
    <text evidence="6">The sequence shown here is derived from an EMBL/GenBank/DDBJ whole genome shotgun (WGS) entry which is preliminary data.</text>
</comment>
<dbReference type="Gene3D" id="1.10.10.60">
    <property type="entry name" value="Homeodomain-like"/>
    <property type="match status" value="1"/>
</dbReference>
<dbReference type="InterPro" id="IPR010982">
    <property type="entry name" value="Lambda_DNA-bd_dom_sf"/>
</dbReference>
<comment type="similarity">
    <text evidence="1">Belongs to the transposase IS21/IS408/IS1162 family.</text>
</comment>
<dbReference type="GO" id="GO:0006310">
    <property type="term" value="P:DNA recombination"/>
    <property type="evidence" value="ECO:0007669"/>
    <property type="project" value="UniProtKB-KW"/>
</dbReference>
<dbReference type="EMBL" id="ABWL02000031">
    <property type="protein sequence ID" value="EFE05565.1"/>
    <property type="molecule type" value="Genomic_DNA"/>
</dbReference>
<protein>
    <recommendedName>
        <fullName evidence="5">HTH IS21-type domain-containing protein</fullName>
    </recommendedName>
</protein>
<dbReference type="AlphaFoldDB" id="D4BKD4"/>
<keyword evidence="3" id="KW-0238">DNA-binding</keyword>
<feature type="domain" description="HTH IS21-type" evidence="5">
    <location>
        <begin position="5"/>
        <end position="66"/>
    </location>
</feature>
<dbReference type="eggNOG" id="COG4584">
    <property type="taxonomic scope" value="Bacteria"/>
</dbReference>
<name>D4BKD4_9ENTR</name>
<dbReference type="GO" id="GO:0032196">
    <property type="term" value="P:transposition"/>
    <property type="evidence" value="ECO:0007669"/>
    <property type="project" value="UniProtKB-KW"/>
</dbReference>
<evidence type="ECO:0000256" key="4">
    <source>
        <dbReference type="ARBA" id="ARBA00023172"/>
    </source>
</evidence>
<keyword evidence="4" id="KW-0233">DNA recombination</keyword>
<dbReference type="SUPFAM" id="SSF47413">
    <property type="entry name" value="lambda repressor-like DNA-binding domains"/>
    <property type="match status" value="1"/>
</dbReference>
<gene>
    <name evidence="6" type="ORF">CIT292_11011</name>
</gene>
<evidence type="ECO:0000313" key="7">
    <source>
        <dbReference type="Proteomes" id="UP000003880"/>
    </source>
</evidence>
<accession>D4BKD4</accession>
<dbReference type="Proteomes" id="UP000003880">
    <property type="component" value="Unassembled WGS sequence"/>
</dbReference>
<dbReference type="HOGENOM" id="CLU_020626_7_0_6"/>
<dbReference type="PANTHER" id="PTHR35004:SF7">
    <property type="entry name" value="INTEGRASE PROTEIN"/>
    <property type="match status" value="1"/>
</dbReference>
<dbReference type="PANTHER" id="PTHR35004">
    <property type="entry name" value="TRANSPOSASE RV3428C-RELATED"/>
    <property type="match status" value="1"/>
</dbReference>
<evidence type="ECO:0000256" key="3">
    <source>
        <dbReference type="ARBA" id="ARBA00023125"/>
    </source>
</evidence>
<dbReference type="PROSITE" id="PS50531">
    <property type="entry name" value="HTH_IS21"/>
    <property type="match status" value="1"/>
</dbReference>
<proteinExistence type="inferred from homology"/>